<proteinExistence type="predicted"/>
<reference evidence="2 3" key="1">
    <citation type="journal article" date="2012" name="Science">
        <title>The Paleozoic origin of enzymatic lignin decomposition reconstructed from 31 fungal genomes.</title>
        <authorList>
            <person name="Floudas D."/>
            <person name="Binder M."/>
            <person name="Riley R."/>
            <person name="Barry K."/>
            <person name="Blanchette R.A."/>
            <person name="Henrissat B."/>
            <person name="Martinez A.T."/>
            <person name="Otillar R."/>
            <person name="Spatafora J.W."/>
            <person name="Yadav J.S."/>
            <person name="Aerts A."/>
            <person name="Benoit I."/>
            <person name="Boyd A."/>
            <person name="Carlson A."/>
            <person name="Copeland A."/>
            <person name="Coutinho P.M."/>
            <person name="de Vries R.P."/>
            <person name="Ferreira P."/>
            <person name="Findley K."/>
            <person name="Foster B."/>
            <person name="Gaskell J."/>
            <person name="Glotzer D."/>
            <person name="Gorecki P."/>
            <person name="Heitman J."/>
            <person name="Hesse C."/>
            <person name="Hori C."/>
            <person name="Igarashi K."/>
            <person name="Jurgens J.A."/>
            <person name="Kallen N."/>
            <person name="Kersten P."/>
            <person name="Kohler A."/>
            <person name="Kuees U."/>
            <person name="Kumar T.K.A."/>
            <person name="Kuo A."/>
            <person name="LaButti K."/>
            <person name="Larrondo L.F."/>
            <person name="Lindquist E."/>
            <person name="Ling A."/>
            <person name="Lombard V."/>
            <person name="Lucas S."/>
            <person name="Lundell T."/>
            <person name="Martin R."/>
            <person name="McLaughlin D.J."/>
            <person name="Morgenstern I."/>
            <person name="Morin E."/>
            <person name="Murat C."/>
            <person name="Nagy L.G."/>
            <person name="Nolan M."/>
            <person name="Ohm R.A."/>
            <person name="Patyshakuliyeva A."/>
            <person name="Rokas A."/>
            <person name="Ruiz-Duenas F.J."/>
            <person name="Sabat G."/>
            <person name="Salamov A."/>
            <person name="Samejima M."/>
            <person name="Schmutz J."/>
            <person name="Slot J.C."/>
            <person name="St John F."/>
            <person name="Stenlid J."/>
            <person name="Sun H."/>
            <person name="Sun S."/>
            <person name="Syed K."/>
            <person name="Tsang A."/>
            <person name="Wiebenga A."/>
            <person name="Young D."/>
            <person name="Pisabarro A."/>
            <person name="Eastwood D.C."/>
            <person name="Martin F."/>
            <person name="Cullen D."/>
            <person name="Grigoriev I.V."/>
            <person name="Hibbett D.S."/>
        </authorList>
    </citation>
    <scope>NUCLEOTIDE SEQUENCE [LARGE SCALE GENOMIC DNA]</scope>
    <source>
        <strain evidence="2 3">ATCC 11539</strain>
    </source>
</reference>
<dbReference type="EMBL" id="KB469305">
    <property type="protein sequence ID" value="EPQ53779.1"/>
    <property type="molecule type" value="Genomic_DNA"/>
</dbReference>
<sequence>MPLKRALESSSSSPPPVAKRVAGPSSVFSTPYTPKKHRLPVPSDSPTNPFSLNRKQNANALKLPPPISFKHHLALRMQLVTHPSRADLYEGGKMPPFRIVSVPTNYTFKLFHKLIMFLFECEEPVSKGKDDAHLFELVRRVAMHATNERPGQMKMGSIHAKLSNERDPYYRCGGLVEEVDEEDEDSDDGDWTWENEEELTLENAWPHGPDLRRGIVYHHNNYTIIHITINTVPLPERKGIGNRPYTFLARGHIDLNEQPAPAPLTPTTDAGANAPLSPKSPPKLRLPLFKPKLGIFPSGKNALPLAPWMSRPQDKEAAISVLRWNAHAAWENYVDRCREVERLRALQLARAQKARRVERESDAPSSDAMPSSDSFADAPTPGLALMSSSPFPYDSIPPTPAPVQPLHRLIVDRTSRRLSRLAEKGLYEFDSDEEEVDQLAGDEGLFDGDAAVQLARGNSKIKGIDRDEDGWTWEEPVKKETKELEEVVVYQDDEVEI</sequence>
<feature type="region of interest" description="Disordered" evidence="1">
    <location>
        <begin position="351"/>
        <end position="381"/>
    </location>
</feature>
<feature type="compositionally biased region" description="Polar residues" evidence="1">
    <location>
        <begin position="44"/>
        <end position="53"/>
    </location>
</feature>
<dbReference type="AlphaFoldDB" id="S7RM42"/>
<name>S7RM42_GLOTA</name>
<dbReference type="RefSeq" id="XP_007868064.1">
    <property type="nucleotide sequence ID" value="XM_007869873.1"/>
</dbReference>
<organism evidence="2 3">
    <name type="scientific">Gloeophyllum trabeum (strain ATCC 11539 / FP-39264 / Madison 617)</name>
    <name type="common">Brown rot fungus</name>
    <dbReference type="NCBI Taxonomy" id="670483"/>
    <lineage>
        <taxon>Eukaryota</taxon>
        <taxon>Fungi</taxon>
        <taxon>Dikarya</taxon>
        <taxon>Basidiomycota</taxon>
        <taxon>Agaricomycotina</taxon>
        <taxon>Agaricomycetes</taxon>
        <taxon>Gloeophyllales</taxon>
        <taxon>Gloeophyllaceae</taxon>
        <taxon>Gloeophyllum</taxon>
    </lineage>
</organism>
<dbReference type="OrthoDB" id="2940229at2759"/>
<gene>
    <name evidence="2" type="ORF">GLOTRDRAFT_122277</name>
</gene>
<feature type="region of interest" description="Disordered" evidence="1">
    <location>
        <begin position="259"/>
        <end position="283"/>
    </location>
</feature>
<dbReference type="STRING" id="670483.S7RM42"/>
<dbReference type="Proteomes" id="UP000030669">
    <property type="component" value="Unassembled WGS sequence"/>
</dbReference>
<dbReference type="GeneID" id="19300820"/>
<dbReference type="OMA" id="DWDPFGD"/>
<keyword evidence="3" id="KW-1185">Reference proteome</keyword>
<evidence type="ECO:0000313" key="2">
    <source>
        <dbReference type="EMBL" id="EPQ53779.1"/>
    </source>
</evidence>
<evidence type="ECO:0000313" key="3">
    <source>
        <dbReference type="Proteomes" id="UP000030669"/>
    </source>
</evidence>
<protein>
    <submittedName>
        <fullName evidence="2">Uncharacterized protein</fullName>
    </submittedName>
</protein>
<accession>S7RM42</accession>
<dbReference type="HOGENOM" id="CLU_019697_0_0_1"/>
<dbReference type="eggNOG" id="ENOG502SSH3">
    <property type="taxonomic scope" value="Eukaryota"/>
</dbReference>
<dbReference type="KEGG" id="gtr:GLOTRDRAFT_122277"/>
<feature type="compositionally biased region" description="Low complexity" evidence="1">
    <location>
        <begin position="265"/>
        <end position="283"/>
    </location>
</feature>
<evidence type="ECO:0000256" key="1">
    <source>
        <dbReference type="SAM" id="MobiDB-lite"/>
    </source>
</evidence>
<feature type="region of interest" description="Disordered" evidence="1">
    <location>
        <begin position="1"/>
        <end position="53"/>
    </location>
</feature>
<feature type="compositionally biased region" description="Low complexity" evidence="1">
    <location>
        <begin position="363"/>
        <end position="379"/>
    </location>
</feature>